<comment type="caution">
    <text evidence="1">The sequence shown here is derived from an EMBL/GenBank/DDBJ whole genome shotgun (WGS) entry which is preliminary data.</text>
</comment>
<keyword evidence="2" id="KW-1185">Reference proteome</keyword>
<sequence length="358" mass="40586">MALLLLFLIFFLSQISSFLGTPTEHDESQTRLIFEGWLNTHSKSYNSSSEKEERFKIFKENLRFINEHNAGNHSFRVGLNVFADLTNEEYRRTYLGFQLPLAEVMKGLKESNRYRFNGTEKLPRSIDWRDKNAVVPVKNQGNCNSCWAFSVVAATEGIYKIVKGKLISLSEQELVDCYNMGCQRGYTHLAFEFIIQIGGIDSENDYPYKGRYSFCDTSKVKKKVVSIDGYQFVPRDENSLKKAVANQPVSVAIEAFGPDFQLYTSGVYDGVCGTNLDHAVTAIGYGTDNGEDYWLVKNSWGANWGEKGYVRIKRNTNSPYGKCGIAMFPTYPIKKRHHVGEDNSFEVEINTEGTRASA</sequence>
<keyword evidence="1" id="KW-0378">Hydrolase</keyword>
<proteinExistence type="predicted"/>
<organism evidence="1 2">
    <name type="scientific">Dioscorea alata</name>
    <name type="common">Purple yam</name>
    <dbReference type="NCBI Taxonomy" id="55571"/>
    <lineage>
        <taxon>Eukaryota</taxon>
        <taxon>Viridiplantae</taxon>
        <taxon>Streptophyta</taxon>
        <taxon>Embryophyta</taxon>
        <taxon>Tracheophyta</taxon>
        <taxon>Spermatophyta</taxon>
        <taxon>Magnoliopsida</taxon>
        <taxon>Liliopsida</taxon>
        <taxon>Dioscoreales</taxon>
        <taxon>Dioscoreaceae</taxon>
        <taxon>Dioscorea</taxon>
    </lineage>
</organism>
<protein>
    <submittedName>
        <fullName evidence="1">Actinidain protein</fullName>
        <ecNumber evidence="1">3.4.22.14</ecNumber>
    </submittedName>
</protein>
<evidence type="ECO:0000313" key="2">
    <source>
        <dbReference type="Proteomes" id="UP000827976"/>
    </source>
</evidence>
<evidence type="ECO:0000313" key="1">
    <source>
        <dbReference type="EMBL" id="KAH7671966.1"/>
    </source>
</evidence>
<accession>A0ACB7VDW2</accession>
<dbReference type="EC" id="3.4.22.14" evidence="1"/>
<dbReference type="Proteomes" id="UP000827976">
    <property type="component" value="Chromosome 9"/>
</dbReference>
<gene>
    <name evidence="1" type="ORF">IHE45_09G023300</name>
</gene>
<dbReference type="EMBL" id="CM037019">
    <property type="protein sequence ID" value="KAH7671966.1"/>
    <property type="molecule type" value="Genomic_DNA"/>
</dbReference>
<reference evidence="2" key="1">
    <citation type="journal article" date="2022" name="Nat. Commun.">
        <title>Chromosome evolution and the genetic basis of agronomically important traits in greater yam.</title>
        <authorList>
            <person name="Bredeson J.V."/>
            <person name="Lyons J.B."/>
            <person name="Oniyinde I.O."/>
            <person name="Okereke N.R."/>
            <person name="Kolade O."/>
            <person name="Nnabue I."/>
            <person name="Nwadili C.O."/>
            <person name="Hribova E."/>
            <person name="Parker M."/>
            <person name="Nwogha J."/>
            <person name="Shu S."/>
            <person name="Carlson J."/>
            <person name="Kariba R."/>
            <person name="Muthemba S."/>
            <person name="Knop K."/>
            <person name="Barton G.J."/>
            <person name="Sherwood A.V."/>
            <person name="Lopez-Montes A."/>
            <person name="Asiedu R."/>
            <person name="Jamnadass R."/>
            <person name="Muchugi A."/>
            <person name="Goodstein D."/>
            <person name="Egesi C.N."/>
            <person name="Featherston J."/>
            <person name="Asfaw A."/>
            <person name="Simpson G.G."/>
            <person name="Dolezel J."/>
            <person name="Hendre P.S."/>
            <person name="Van Deynze A."/>
            <person name="Kumar P.L."/>
            <person name="Obidiegwu J.E."/>
            <person name="Bhattacharjee R."/>
            <person name="Rokhsar D.S."/>
        </authorList>
    </citation>
    <scope>NUCLEOTIDE SEQUENCE [LARGE SCALE GENOMIC DNA]</scope>
    <source>
        <strain evidence="2">cv. TDa95/00328</strain>
    </source>
</reference>
<name>A0ACB7VDW2_DIOAL</name>